<gene>
    <name evidence="2" type="ORF">CALVIDRAFT_538586</name>
</gene>
<reference evidence="2 3" key="1">
    <citation type="journal article" date="2016" name="Mol. Biol. Evol.">
        <title>Comparative Genomics of Early-Diverging Mushroom-Forming Fungi Provides Insights into the Origins of Lignocellulose Decay Capabilities.</title>
        <authorList>
            <person name="Nagy L.G."/>
            <person name="Riley R."/>
            <person name="Tritt A."/>
            <person name="Adam C."/>
            <person name="Daum C."/>
            <person name="Floudas D."/>
            <person name="Sun H."/>
            <person name="Yadav J.S."/>
            <person name="Pangilinan J."/>
            <person name="Larsson K.H."/>
            <person name="Matsuura K."/>
            <person name="Barry K."/>
            <person name="Labutti K."/>
            <person name="Kuo R."/>
            <person name="Ohm R.A."/>
            <person name="Bhattacharya S.S."/>
            <person name="Shirouzu T."/>
            <person name="Yoshinaga Y."/>
            <person name="Martin F.M."/>
            <person name="Grigoriev I.V."/>
            <person name="Hibbett D.S."/>
        </authorList>
    </citation>
    <scope>NUCLEOTIDE SEQUENCE [LARGE SCALE GENOMIC DNA]</scope>
    <source>
        <strain evidence="2 3">TUFC12733</strain>
    </source>
</reference>
<accession>A0A167KMF3</accession>
<organism evidence="2 3">
    <name type="scientific">Calocera viscosa (strain TUFC12733)</name>
    <dbReference type="NCBI Taxonomy" id="1330018"/>
    <lineage>
        <taxon>Eukaryota</taxon>
        <taxon>Fungi</taxon>
        <taxon>Dikarya</taxon>
        <taxon>Basidiomycota</taxon>
        <taxon>Agaricomycotina</taxon>
        <taxon>Dacrymycetes</taxon>
        <taxon>Dacrymycetales</taxon>
        <taxon>Dacrymycetaceae</taxon>
        <taxon>Calocera</taxon>
    </lineage>
</organism>
<sequence length="53" mass="5577">MRFSINTALVALAVLAGIVNAQIHCEACCICDPICRNPCEPDQPPCCGPSETS</sequence>
<dbReference type="Proteomes" id="UP000076738">
    <property type="component" value="Unassembled WGS sequence"/>
</dbReference>
<feature type="signal peptide" evidence="1">
    <location>
        <begin position="1"/>
        <end position="21"/>
    </location>
</feature>
<evidence type="ECO:0000256" key="1">
    <source>
        <dbReference type="SAM" id="SignalP"/>
    </source>
</evidence>
<protein>
    <submittedName>
        <fullName evidence="2">Uncharacterized protein</fullName>
    </submittedName>
</protein>
<evidence type="ECO:0000313" key="2">
    <source>
        <dbReference type="EMBL" id="KZO94801.1"/>
    </source>
</evidence>
<dbReference type="OrthoDB" id="10529263at2759"/>
<keyword evidence="3" id="KW-1185">Reference proteome</keyword>
<dbReference type="EMBL" id="KV417292">
    <property type="protein sequence ID" value="KZO94801.1"/>
    <property type="molecule type" value="Genomic_DNA"/>
</dbReference>
<evidence type="ECO:0000313" key="3">
    <source>
        <dbReference type="Proteomes" id="UP000076738"/>
    </source>
</evidence>
<feature type="chain" id="PRO_5007889435" evidence="1">
    <location>
        <begin position="22"/>
        <end position="53"/>
    </location>
</feature>
<dbReference type="AlphaFoldDB" id="A0A167KMF3"/>
<keyword evidence="1" id="KW-0732">Signal</keyword>
<proteinExistence type="predicted"/>
<name>A0A167KMF3_CALVF</name>